<dbReference type="EMBL" id="CP024847">
    <property type="protein sequence ID" value="AUR51174.1"/>
    <property type="molecule type" value="Genomic_DNA"/>
</dbReference>
<dbReference type="OrthoDB" id="3628949at2"/>
<accession>A0A2I7N3Y0</accession>
<dbReference type="RefSeq" id="WP_102950474.1">
    <property type="nucleotide sequence ID" value="NZ_CP024847.1"/>
</dbReference>
<evidence type="ECO:0000313" key="3">
    <source>
        <dbReference type="Proteomes" id="UP000236655"/>
    </source>
</evidence>
<proteinExistence type="predicted"/>
<protein>
    <recommendedName>
        <fullName evidence="4">DUF3311 domain-containing protein</fullName>
    </recommendedName>
</protein>
<dbReference type="KEGG" id="nba:CUN60_02270"/>
<dbReference type="InterPro" id="IPR021741">
    <property type="entry name" value="DUF3311"/>
</dbReference>
<feature type="transmembrane region" description="Helical" evidence="1">
    <location>
        <begin position="32"/>
        <end position="56"/>
    </location>
</feature>
<evidence type="ECO:0000313" key="2">
    <source>
        <dbReference type="EMBL" id="AUR51174.1"/>
    </source>
</evidence>
<gene>
    <name evidence="2" type="ORF">CUN60_02270</name>
</gene>
<dbReference type="Pfam" id="PF11755">
    <property type="entry name" value="DUF3311"/>
    <property type="match status" value="1"/>
</dbReference>
<keyword evidence="1" id="KW-0472">Membrane</keyword>
<organism evidence="2 3">
    <name type="scientific">Aquella oligotrophica</name>
    <dbReference type="NCBI Taxonomy" id="2067065"/>
    <lineage>
        <taxon>Bacteria</taxon>
        <taxon>Pseudomonadati</taxon>
        <taxon>Pseudomonadota</taxon>
        <taxon>Betaproteobacteria</taxon>
        <taxon>Neisseriales</taxon>
        <taxon>Neisseriaceae</taxon>
        <taxon>Aquella</taxon>
    </lineage>
</organism>
<evidence type="ECO:0000256" key="1">
    <source>
        <dbReference type="SAM" id="Phobius"/>
    </source>
</evidence>
<sequence length="63" mass="7444">MRLTHLIAAIPCFALLFAPFLANRVEPRVLGLPFLLFWIMFWIVLTTVFMYIVFLLEKNKTNE</sequence>
<reference evidence="3" key="1">
    <citation type="submission" date="2017-11" db="EMBL/GenBank/DDBJ databases">
        <authorList>
            <person name="Chan K.G."/>
            <person name="Lee L.S."/>
        </authorList>
    </citation>
    <scope>NUCLEOTIDE SEQUENCE [LARGE SCALE GENOMIC DNA]</scope>
    <source>
        <strain evidence="3">DSM 100970</strain>
    </source>
</reference>
<dbReference type="AlphaFoldDB" id="A0A2I7N3Y0"/>
<dbReference type="Proteomes" id="UP000236655">
    <property type="component" value="Chromosome"/>
</dbReference>
<keyword evidence="1" id="KW-0812">Transmembrane</keyword>
<keyword evidence="3" id="KW-1185">Reference proteome</keyword>
<name>A0A2I7N3Y0_9NEIS</name>
<evidence type="ECO:0008006" key="4">
    <source>
        <dbReference type="Google" id="ProtNLM"/>
    </source>
</evidence>
<keyword evidence="1" id="KW-1133">Transmembrane helix</keyword>